<sequence>MNVSQRFGDGPVGHGGAYSHDRERGRTRLFLVPGFLLLSATKAADVLTTAVGLALIPRLTELNPIAAAVFGEMGAVDGLVALGTGVVLMTGLAVEFCACEAYRHTGSPTLPALLRIGAYGSLSAVYAFAAVNNALLVARLFEIRLLFI</sequence>
<feature type="transmembrane region" description="Helical" evidence="2">
    <location>
        <begin position="29"/>
        <end position="56"/>
    </location>
</feature>
<gene>
    <name evidence="3" type="ORF">GRX01_06435</name>
</gene>
<comment type="caution">
    <text evidence="3">The sequence shown here is derived from an EMBL/GenBank/DDBJ whole genome shotgun (WGS) entry which is preliminary data.</text>
</comment>
<proteinExistence type="predicted"/>
<evidence type="ECO:0000256" key="1">
    <source>
        <dbReference type="SAM" id="MobiDB-lite"/>
    </source>
</evidence>
<evidence type="ECO:0008006" key="5">
    <source>
        <dbReference type="Google" id="ProtNLM"/>
    </source>
</evidence>
<organism evidence="3 4">
    <name type="scientific">Halobaculum saliterrae</name>
    <dbReference type="NCBI Taxonomy" id="2073113"/>
    <lineage>
        <taxon>Archaea</taxon>
        <taxon>Methanobacteriati</taxon>
        <taxon>Methanobacteriota</taxon>
        <taxon>Stenosarchaea group</taxon>
        <taxon>Halobacteria</taxon>
        <taxon>Halobacteriales</taxon>
        <taxon>Haloferacaceae</taxon>
        <taxon>Halobaculum</taxon>
    </lineage>
</organism>
<evidence type="ECO:0000313" key="3">
    <source>
        <dbReference type="EMBL" id="MXR40978.1"/>
    </source>
</evidence>
<feature type="region of interest" description="Disordered" evidence="1">
    <location>
        <begin position="1"/>
        <end position="20"/>
    </location>
</feature>
<accession>A0A6B0SPY2</accession>
<dbReference type="RefSeq" id="WP_159664658.1">
    <property type="nucleotide sequence ID" value="NZ_WUUS01000003.1"/>
</dbReference>
<evidence type="ECO:0000256" key="2">
    <source>
        <dbReference type="SAM" id="Phobius"/>
    </source>
</evidence>
<dbReference type="Proteomes" id="UP000437065">
    <property type="component" value="Unassembled WGS sequence"/>
</dbReference>
<keyword evidence="2" id="KW-0472">Membrane</keyword>
<keyword evidence="2" id="KW-0812">Transmembrane</keyword>
<feature type="transmembrane region" description="Helical" evidence="2">
    <location>
        <begin position="116"/>
        <end position="138"/>
    </location>
</feature>
<reference evidence="3 4" key="1">
    <citation type="submission" date="2019-12" db="EMBL/GenBank/DDBJ databases">
        <title>Isolation and characterization of three novel carbon monoxide-oxidizing members of Halobacteria from salione crusts and soils.</title>
        <authorList>
            <person name="Myers M.R."/>
            <person name="King G.M."/>
        </authorList>
    </citation>
    <scope>NUCLEOTIDE SEQUENCE [LARGE SCALE GENOMIC DNA]</scope>
    <source>
        <strain evidence="3 4">WSA2</strain>
    </source>
</reference>
<dbReference type="AlphaFoldDB" id="A0A6B0SPY2"/>
<evidence type="ECO:0000313" key="4">
    <source>
        <dbReference type="Proteomes" id="UP000437065"/>
    </source>
</evidence>
<name>A0A6B0SPY2_9EURY</name>
<dbReference type="EMBL" id="WUUS01000003">
    <property type="protein sequence ID" value="MXR40978.1"/>
    <property type="molecule type" value="Genomic_DNA"/>
</dbReference>
<keyword evidence="4" id="KW-1185">Reference proteome</keyword>
<keyword evidence="2" id="KW-1133">Transmembrane helix</keyword>
<protein>
    <recommendedName>
        <fullName evidence="5">DUF5658 domain-containing protein</fullName>
    </recommendedName>
</protein>